<feature type="transmembrane region" description="Helical" evidence="7">
    <location>
        <begin position="168"/>
        <end position="192"/>
    </location>
</feature>
<reference evidence="10" key="1">
    <citation type="journal article" date="2020" name="bioRxiv">
        <title>Chromosome-level reference genome of the European wasp spider Argiope bruennichi: a resource for studies on range expansion and evolutionary adaptation.</title>
        <authorList>
            <person name="Sheffer M.M."/>
            <person name="Hoppe A."/>
            <person name="Krehenwinkel H."/>
            <person name="Uhl G."/>
            <person name="Kuss A.W."/>
            <person name="Jensen L."/>
            <person name="Jensen C."/>
            <person name="Gillespie R.G."/>
            <person name="Hoff K.J."/>
            <person name="Prost S."/>
        </authorList>
    </citation>
    <scope>NUCLEOTIDE SEQUENCE</scope>
</reference>
<keyword evidence="3" id="KW-1003">Cell membrane</keyword>
<feature type="transmembrane region" description="Helical" evidence="7">
    <location>
        <begin position="16"/>
        <end position="37"/>
    </location>
</feature>
<evidence type="ECO:0000256" key="2">
    <source>
        <dbReference type="ARBA" id="ARBA00008789"/>
    </source>
</evidence>
<feature type="transmembrane region" description="Helical" evidence="7">
    <location>
        <begin position="359"/>
        <end position="376"/>
    </location>
</feature>
<evidence type="ECO:0000256" key="5">
    <source>
        <dbReference type="ARBA" id="ARBA00022989"/>
    </source>
</evidence>
<dbReference type="InterPro" id="IPR050895">
    <property type="entry name" value="XK-related_scramblase"/>
</dbReference>
<keyword evidence="6 7" id="KW-0472">Membrane</keyword>
<keyword evidence="11" id="KW-1185">Reference proteome</keyword>
<feature type="coiled-coil region" evidence="8">
    <location>
        <begin position="940"/>
        <end position="967"/>
    </location>
</feature>
<dbReference type="InterPro" id="IPR018629">
    <property type="entry name" value="XK-rel"/>
</dbReference>
<name>A0A8T0E8Z4_ARGBR</name>
<keyword evidence="8" id="KW-0175">Coiled coil</keyword>
<dbReference type="EMBL" id="JABXBU010002230">
    <property type="protein sequence ID" value="KAF8766725.1"/>
    <property type="molecule type" value="Genomic_DNA"/>
</dbReference>
<feature type="compositionally biased region" description="Basic and acidic residues" evidence="9">
    <location>
        <begin position="479"/>
        <end position="496"/>
    </location>
</feature>
<feature type="transmembrane region" description="Helical" evidence="7">
    <location>
        <begin position="388"/>
        <end position="405"/>
    </location>
</feature>
<evidence type="ECO:0000256" key="6">
    <source>
        <dbReference type="ARBA" id="ARBA00023136"/>
    </source>
</evidence>
<reference evidence="10" key="2">
    <citation type="submission" date="2020-06" db="EMBL/GenBank/DDBJ databases">
        <authorList>
            <person name="Sheffer M."/>
        </authorList>
    </citation>
    <scope>NUCLEOTIDE SEQUENCE</scope>
</reference>
<evidence type="ECO:0000313" key="10">
    <source>
        <dbReference type="EMBL" id="KAF8766725.1"/>
    </source>
</evidence>
<evidence type="ECO:0000256" key="4">
    <source>
        <dbReference type="ARBA" id="ARBA00022692"/>
    </source>
</evidence>
<evidence type="ECO:0000256" key="9">
    <source>
        <dbReference type="SAM" id="MobiDB-lite"/>
    </source>
</evidence>
<feature type="transmembrane region" description="Helical" evidence="7">
    <location>
        <begin position="411"/>
        <end position="432"/>
    </location>
</feature>
<evidence type="ECO:0000313" key="11">
    <source>
        <dbReference type="Proteomes" id="UP000807504"/>
    </source>
</evidence>
<keyword evidence="4 7" id="KW-0812">Transmembrane</keyword>
<proteinExistence type="inferred from homology"/>
<evidence type="ECO:0000256" key="3">
    <source>
        <dbReference type="ARBA" id="ARBA00022475"/>
    </source>
</evidence>
<dbReference type="GO" id="GO:0005886">
    <property type="term" value="C:plasma membrane"/>
    <property type="evidence" value="ECO:0007669"/>
    <property type="project" value="UniProtKB-SubCell"/>
</dbReference>
<organism evidence="10 11">
    <name type="scientific">Argiope bruennichi</name>
    <name type="common">Wasp spider</name>
    <name type="synonym">Aranea bruennichi</name>
    <dbReference type="NCBI Taxonomy" id="94029"/>
    <lineage>
        <taxon>Eukaryota</taxon>
        <taxon>Metazoa</taxon>
        <taxon>Ecdysozoa</taxon>
        <taxon>Arthropoda</taxon>
        <taxon>Chelicerata</taxon>
        <taxon>Arachnida</taxon>
        <taxon>Araneae</taxon>
        <taxon>Araneomorphae</taxon>
        <taxon>Entelegynae</taxon>
        <taxon>Araneoidea</taxon>
        <taxon>Araneidae</taxon>
        <taxon>Argiope</taxon>
    </lineage>
</organism>
<gene>
    <name evidence="10" type="ORF">HNY73_019759</name>
</gene>
<comment type="similarity">
    <text evidence="2 7">Belongs to the XK family.</text>
</comment>
<dbReference type="PANTHER" id="PTHR16024">
    <property type="entry name" value="XK-RELATED PROTEIN"/>
    <property type="match status" value="1"/>
</dbReference>
<evidence type="ECO:0000256" key="7">
    <source>
        <dbReference type="RuleBase" id="RU910716"/>
    </source>
</evidence>
<dbReference type="AlphaFoldDB" id="A0A8T0E8Z4"/>
<keyword evidence="5 7" id="KW-1133">Transmembrane helix</keyword>
<evidence type="ECO:0000256" key="1">
    <source>
        <dbReference type="ARBA" id="ARBA00004651"/>
    </source>
</evidence>
<evidence type="ECO:0000256" key="8">
    <source>
        <dbReference type="SAM" id="Coils"/>
    </source>
</evidence>
<feature type="region of interest" description="Disordered" evidence="9">
    <location>
        <begin position="474"/>
        <end position="496"/>
    </location>
</feature>
<dbReference type="Proteomes" id="UP000807504">
    <property type="component" value="Unassembled WGS sequence"/>
</dbReference>
<protein>
    <recommendedName>
        <fullName evidence="7">XK-related protein</fullName>
    </recommendedName>
</protein>
<feature type="transmembrane region" description="Helical" evidence="7">
    <location>
        <begin position="318"/>
        <end position="339"/>
    </location>
</feature>
<comment type="subcellular location">
    <subcellularLocation>
        <location evidence="1">Cell membrane</location>
        <topology evidence="1">Multi-pass membrane protein</topology>
    </subcellularLocation>
    <subcellularLocation>
        <location evidence="7">Membrane</location>
        <topology evidence="7">Multi-pass membrane protein</topology>
    </subcellularLocation>
</comment>
<dbReference type="PANTHER" id="PTHR16024:SF10">
    <property type="entry name" value="XK-RELATED PROTEIN"/>
    <property type="match status" value="1"/>
</dbReference>
<sequence>MFLNDLELFKKQGYNYLEFMFILKSFVLLIPSSQSFLERKFSQLSWKKFALPAKVDPSETSAIPGGGIAKSLLEDCSGRVGGYANKKFFELRQRLPISSDAELEHGSYDHADHRPSFSKYESELLKKDEEPVGILSVLMTGVTIFTYCMDVASSAVLCYWLFDVRRWWWWMSVTPLIISLLIVNAFSMRWYIHDSQENKEHLLHASPGHWVMRAAFHVILLGPLIRYSELFLYGLHTCDRKDPNNRIPLNAPTTRAQAVNLVSALVELSLAQSAYHRARRRATPLKQNMTRIGTAAQFFSHCCVIASRVMALAAFASIYGHWIFLFVGIHWCLMTAWLMCLRTSFCVSSTGQPRPLEEFIFNIVVGVIYVFCFVNVKDEPTRWKYATYYFIIWVENLVLILLWYLRADPDLWFRIPLLNAVILSLAVAAIMIQTRNSKRLAGKQSVDPTAKCNGASLNENIKESKRNQNRICKQKLQGNKKENDLRDKGKKGKDIVSDKTSATKNICSNSTIRSSVRLIENKSNLQKLKIDESEKIKKVLNSKRNIKVDKENNLSEYKISVPNPSKELKTNINSIRKITNNFPLKTISDNAVSHVPIWAVDKNLPKKQTEKRASDIYNIEKDEDLMNELSPVKKKKKTAVKKPQVIRNKIFSKKTLSSLTSHKNVFLSTKEAKPARQLKCEGWNMIKTNPAEPTLHTVDKHEILGTASILKSTDPVLESVDSIMESAIKNTGIPTATNEIVIESNTKTQEKGEKYVEDCITDCYSSFVNIDTSDISFGKSVAKCLDKSVNNNMTPDKQSNQSVVKMNHYVEDCIDECYASFMNMDTSLRESVEKDKTKVSRIDMTPDKTNSKNVKMSKNSPGRQIFLIPKMTSTPENGDNPVIQTVKHQSKNCGLLLSEMSAIPCTVSRNIQLELSEIEISPIKASLNNQETSLYESPSEENKNSKAEKLDELIESLNQHFSELENMELCFE</sequence>
<comment type="caution">
    <text evidence="10">The sequence shown here is derived from an EMBL/GenBank/DDBJ whole genome shotgun (WGS) entry which is preliminary data.</text>
</comment>
<feature type="transmembrane region" description="Helical" evidence="7">
    <location>
        <begin position="132"/>
        <end position="162"/>
    </location>
</feature>
<accession>A0A8T0E8Z4</accession>
<dbReference type="Pfam" id="PF09815">
    <property type="entry name" value="XK-related"/>
    <property type="match status" value="2"/>
</dbReference>